<evidence type="ECO:0000256" key="3">
    <source>
        <dbReference type="ARBA" id="ARBA00022771"/>
    </source>
</evidence>
<dbReference type="PROSITE" id="PS50158">
    <property type="entry name" value="ZF_CCHC"/>
    <property type="match status" value="1"/>
</dbReference>
<feature type="compositionally biased region" description="Polar residues" evidence="7">
    <location>
        <begin position="431"/>
        <end position="441"/>
    </location>
</feature>
<dbReference type="Pfam" id="PF08783">
    <property type="entry name" value="DWNN"/>
    <property type="match status" value="1"/>
</dbReference>
<feature type="compositionally biased region" description="Basic and acidic residues" evidence="7">
    <location>
        <begin position="484"/>
        <end position="530"/>
    </location>
</feature>
<feature type="region of interest" description="Disordered" evidence="7">
    <location>
        <begin position="81"/>
        <end position="159"/>
    </location>
</feature>
<dbReference type="PROSITE" id="PS50089">
    <property type="entry name" value="ZF_RING_2"/>
    <property type="match status" value="1"/>
</dbReference>
<evidence type="ECO:0000313" key="11">
    <source>
        <dbReference type="EMBL" id="KAG2373598.1"/>
    </source>
</evidence>
<keyword evidence="4" id="KW-0862">Zinc</keyword>
<proteinExistence type="predicted"/>
<organism evidence="12 13">
    <name type="scientific">Naegleria lovaniensis</name>
    <name type="common">Amoeba</name>
    <dbReference type="NCBI Taxonomy" id="51637"/>
    <lineage>
        <taxon>Eukaryota</taxon>
        <taxon>Discoba</taxon>
        <taxon>Heterolobosea</taxon>
        <taxon>Tetramitia</taxon>
        <taxon>Eutetramitia</taxon>
        <taxon>Vahlkampfiidae</taxon>
        <taxon>Naegleria</taxon>
    </lineage>
</organism>
<evidence type="ECO:0000313" key="12">
    <source>
        <dbReference type="EMBL" id="KAG2375213.1"/>
    </source>
</evidence>
<evidence type="ECO:0000256" key="4">
    <source>
        <dbReference type="ARBA" id="ARBA00022833"/>
    </source>
</evidence>
<feature type="domain" description="RING-type" evidence="8">
    <location>
        <begin position="293"/>
        <end position="333"/>
    </location>
</feature>
<comment type="caution">
    <text evidence="12">The sequence shown here is derived from an EMBL/GenBank/DDBJ whole genome shotgun (WGS) entry which is preliminary data.</text>
</comment>
<dbReference type="Pfam" id="PF13696">
    <property type="entry name" value="zf-CCHC_2"/>
    <property type="match status" value="1"/>
</dbReference>
<keyword evidence="2" id="KW-0479">Metal-binding</keyword>
<feature type="domain" description="CCHC-type" evidence="9">
    <location>
        <begin position="202"/>
        <end position="216"/>
    </location>
</feature>
<dbReference type="PROSITE" id="PS51282">
    <property type="entry name" value="DWNN"/>
    <property type="match status" value="1"/>
</dbReference>
<dbReference type="EMBL" id="PYSW02000039">
    <property type="protein sequence ID" value="KAG2375213.1"/>
    <property type="molecule type" value="Genomic_DNA"/>
</dbReference>
<dbReference type="GO" id="GO:0016567">
    <property type="term" value="P:protein ubiquitination"/>
    <property type="evidence" value="ECO:0007669"/>
    <property type="project" value="InterPro"/>
</dbReference>
<evidence type="ECO:0000256" key="1">
    <source>
        <dbReference type="ARBA" id="ARBA00004123"/>
    </source>
</evidence>
<sequence>MSVFYKFKSAKDYDTIACEGTGISLGKLKQAILTQSKLTKTMDYDLVVQNAQSGEVYKYDQDVVPKNTSLLVKRVPLNKGGLGSANNNPSANAQPAVVPPNLSSINTPSSSTGNTKSLTGSLLSRNTTTSSTMSSTGQPSFSSLFPTLGNVSGEQPKEFNEEEKLKEVLSGMSEKWIPETSTQHHHSHSKTRGGVPPPNYICHRCKKPGHYIQNCPTNGDPRYDIKTIRRATGIPKSFLTPVETPQVDLLGGSVVTLGGNLAVVSSNDQMFAKAIGKRSNISELKDIPKEFQCPLCSKLFNDAVTIPCCKTNYCNNCITHALIHNNLTCPNCQSPEQSIDSLAPNYELRNKVEKFKLTLDPDLAKATDTKETFGTPSTTGNVPARGNAPVHKRHPHQQQHQQQQQHAPRNNYQPSSSAQQPPQQQHYSGGDNKQNQSSNISRGYPVENRQGKSSPQRDNYDRRGNAPSQAPYSSYNRNASYDSYDNRRDGRREDRRDERRDDRDYRRGGDYHKRDRYEGRKDYGDYNGYDRKKRKD</sequence>
<evidence type="ECO:0000259" key="9">
    <source>
        <dbReference type="PROSITE" id="PS50158"/>
    </source>
</evidence>
<reference evidence="12" key="2">
    <citation type="submission" date="2020-04" db="EMBL/GenBank/DDBJ databases">
        <authorList>
            <person name="Liechti N."/>
            <person name="Schuerch N."/>
            <person name="Bruggmann R."/>
            <person name="Wittwer M."/>
        </authorList>
    </citation>
    <scope>NUCLEOTIDE SEQUENCE</scope>
    <source>
        <strain evidence="12">ATCC 30569</strain>
    </source>
</reference>
<dbReference type="EMBL" id="PYSW02000052">
    <property type="protein sequence ID" value="KAG2373598.1"/>
    <property type="molecule type" value="Genomic_DNA"/>
</dbReference>
<dbReference type="InterPro" id="IPR003613">
    <property type="entry name" value="Ubox_domain"/>
</dbReference>
<feature type="compositionally biased region" description="Low complexity" evidence="7">
    <location>
        <begin position="84"/>
        <end position="101"/>
    </location>
</feature>
<dbReference type="PANTHER" id="PTHR15439:SF0">
    <property type="entry name" value="CELL DIVISION CYCLE AND APOPTOSIS REGULATOR PROTEIN 1-RELATED"/>
    <property type="match status" value="1"/>
</dbReference>
<keyword evidence="5" id="KW-0539">Nucleus</keyword>
<dbReference type="InterPro" id="IPR014891">
    <property type="entry name" value="DWNN_domain"/>
</dbReference>
<keyword evidence="3 6" id="KW-0863">Zinc-finger</keyword>
<evidence type="ECO:0000256" key="5">
    <source>
        <dbReference type="ARBA" id="ARBA00023242"/>
    </source>
</evidence>
<dbReference type="GO" id="GO:0005634">
    <property type="term" value="C:nucleus"/>
    <property type="evidence" value="ECO:0007669"/>
    <property type="project" value="UniProtKB-SubCell"/>
</dbReference>
<dbReference type="AlphaFoldDB" id="A0AA88KEP3"/>
<dbReference type="Gene3D" id="4.10.60.10">
    <property type="entry name" value="Zinc finger, CCHC-type"/>
    <property type="match status" value="1"/>
</dbReference>
<dbReference type="SUPFAM" id="SSF57756">
    <property type="entry name" value="Retrovirus zinc finger-like domains"/>
    <property type="match status" value="1"/>
</dbReference>
<evidence type="ECO:0000256" key="7">
    <source>
        <dbReference type="SAM" id="MobiDB-lite"/>
    </source>
</evidence>
<evidence type="ECO:0000256" key="6">
    <source>
        <dbReference type="PROSITE-ProRule" id="PRU00047"/>
    </source>
</evidence>
<comment type="subcellular location">
    <subcellularLocation>
        <location evidence="1">Nucleus</location>
    </subcellularLocation>
</comment>
<evidence type="ECO:0000259" key="8">
    <source>
        <dbReference type="PROSITE" id="PS50089"/>
    </source>
</evidence>
<feature type="compositionally biased region" description="Polar residues" evidence="7">
    <location>
        <begin position="372"/>
        <end position="381"/>
    </location>
</feature>
<dbReference type="GO" id="GO:0061630">
    <property type="term" value="F:ubiquitin protein ligase activity"/>
    <property type="evidence" value="ECO:0007669"/>
    <property type="project" value="InterPro"/>
</dbReference>
<gene>
    <name evidence="12" type="ORF">C9374_009836</name>
    <name evidence="11" type="ORF">C9374_011887</name>
</gene>
<protein>
    <submittedName>
        <fullName evidence="12">Uncharacterized protein</fullName>
    </submittedName>
</protein>
<dbReference type="GO" id="GO:0006511">
    <property type="term" value="P:ubiquitin-dependent protein catabolic process"/>
    <property type="evidence" value="ECO:0007669"/>
    <property type="project" value="TreeGrafter"/>
</dbReference>
<dbReference type="GO" id="GO:0008270">
    <property type="term" value="F:zinc ion binding"/>
    <property type="evidence" value="ECO:0007669"/>
    <property type="project" value="UniProtKB-KW"/>
</dbReference>
<dbReference type="SUPFAM" id="SSF57850">
    <property type="entry name" value="RING/U-box"/>
    <property type="match status" value="1"/>
</dbReference>
<accession>A0AA88KEP3</accession>
<keyword evidence="13" id="KW-1185">Reference proteome</keyword>
<name>A0AA88KEP3_NAELO</name>
<feature type="compositionally biased region" description="Low complexity" evidence="7">
    <location>
        <begin position="117"/>
        <end position="143"/>
    </location>
</feature>
<evidence type="ECO:0000259" key="10">
    <source>
        <dbReference type="PROSITE" id="PS51282"/>
    </source>
</evidence>
<feature type="compositionally biased region" description="Low complexity" evidence="7">
    <location>
        <begin position="413"/>
        <end position="425"/>
    </location>
</feature>
<dbReference type="InterPro" id="IPR033489">
    <property type="entry name" value="RBBP6"/>
</dbReference>
<dbReference type="Gene3D" id="3.10.20.90">
    <property type="entry name" value="Phosphatidylinositol 3-kinase Catalytic Subunit, Chain A, domain 1"/>
    <property type="match status" value="1"/>
</dbReference>
<feature type="domain" description="DWNN" evidence="10">
    <location>
        <begin position="3"/>
        <end position="76"/>
    </location>
</feature>
<dbReference type="Proteomes" id="UP000816034">
    <property type="component" value="Unassembled WGS sequence"/>
</dbReference>
<dbReference type="GeneID" id="68102290"/>
<dbReference type="RefSeq" id="XP_044544387.1">
    <property type="nucleotide sequence ID" value="XM_044700067.1"/>
</dbReference>
<dbReference type="GO" id="GO:0006397">
    <property type="term" value="P:mRNA processing"/>
    <property type="evidence" value="ECO:0007669"/>
    <property type="project" value="InterPro"/>
</dbReference>
<feature type="compositionally biased region" description="Polar residues" evidence="7">
    <location>
        <begin position="466"/>
        <end position="483"/>
    </location>
</feature>
<dbReference type="Gene3D" id="3.30.40.10">
    <property type="entry name" value="Zinc/RING finger domain, C3HC4 (zinc finger)"/>
    <property type="match status" value="1"/>
</dbReference>
<evidence type="ECO:0000313" key="13">
    <source>
        <dbReference type="Proteomes" id="UP000816034"/>
    </source>
</evidence>
<dbReference type="InterPro" id="IPR013083">
    <property type="entry name" value="Znf_RING/FYVE/PHD"/>
</dbReference>
<dbReference type="SMART" id="SM01180">
    <property type="entry name" value="DWNN"/>
    <property type="match status" value="1"/>
</dbReference>
<dbReference type="InterPro" id="IPR025829">
    <property type="entry name" value="Zn_knuckle_CX2CX3GHX4C"/>
</dbReference>
<feature type="region of interest" description="Disordered" evidence="7">
    <location>
        <begin position="367"/>
        <end position="536"/>
    </location>
</feature>
<dbReference type="Pfam" id="PF04564">
    <property type="entry name" value="U-box"/>
    <property type="match status" value="1"/>
</dbReference>
<dbReference type="GO" id="GO:0003676">
    <property type="term" value="F:nucleic acid binding"/>
    <property type="evidence" value="ECO:0007669"/>
    <property type="project" value="InterPro"/>
</dbReference>
<evidence type="ECO:0000256" key="2">
    <source>
        <dbReference type="ARBA" id="ARBA00022723"/>
    </source>
</evidence>
<dbReference type="InterPro" id="IPR036875">
    <property type="entry name" value="Znf_CCHC_sf"/>
</dbReference>
<dbReference type="CDD" id="cd16620">
    <property type="entry name" value="vRING-HC-C4C4_RBBP6"/>
    <property type="match status" value="1"/>
</dbReference>
<dbReference type="InterPro" id="IPR001841">
    <property type="entry name" value="Znf_RING"/>
</dbReference>
<feature type="compositionally biased region" description="Polar residues" evidence="7">
    <location>
        <begin position="102"/>
        <end position="116"/>
    </location>
</feature>
<dbReference type="InterPro" id="IPR001878">
    <property type="entry name" value="Znf_CCHC"/>
</dbReference>
<dbReference type="PANTHER" id="PTHR15439">
    <property type="entry name" value="RETINOBLASTOMA-BINDING PROTEIN 6"/>
    <property type="match status" value="1"/>
</dbReference>
<reference evidence="12 13" key="1">
    <citation type="journal article" date="2018" name="BMC Genomics">
        <title>The genome of Naegleria lovaniensis, the basis for a comparative approach to unravel pathogenicity factors of the human pathogenic amoeba N. fowleri.</title>
        <authorList>
            <person name="Liechti N."/>
            <person name="Schurch N."/>
            <person name="Bruggmann R."/>
            <person name="Wittwer M."/>
        </authorList>
    </citation>
    <scope>NUCLEOTIDE SEQUENCE [LARGE SCALE GENOMIC DNA]</scope>
    <source>
        <strain evidence="12 13">ATCC 30569</strain>
    </source>
</reference>